<dbReference type="Proteomes" id="UP000192997">
    <property type="component" value="Unassembled WGS sequence"/>
</dbReference>
<evidence type="ECO:0000259" key="1">
    <source>
        <dbReference type="Pfam" id="PF25583"/>
    </source>
</evidence>
<accession>A0A1X4G3T5</accession>
<evidence type="ECO:0000313" key="2">
    <source>
        <dbReference type="EMBL" id="OSO89195.1"/>
    </source>
</evidence>
<gene>
    <name evidence="2" type="ORF">B7O87_13320</name>
</gene>
<protein>
    <submittedName>
        <fullName evidence="2">WYL domain-containing protein</fullName>
    </submittedName>
</protein>
<name>A0A1X4G3T5_9CYAN</name>
<sequence length="320" mass="36894">MSSKNASPWNQIGFALEILRLLAQKSQKKSELMLLLGERGFADGDLGQKITRTITKLRSCGFEIKSAPNQPYKLVTSDFPVIITEEQRQALAMACELLASLGFSAEAGHIYRIANSENRISHKLTTDFHPPTNYSEDKIQEVVQDLQNRIGKKRRFVVWYRSRNGNDKQWDLDKSELRLHNGVLYLFSIVPSFIGQHIHKTPNPEQNCTLRVDRIARVGSSSQIPWTYTKFPTLKIQYRLTGNLASYKPRRPHEKIISPPDKTEHVDIETQEDCIFWFHQRILQYGANARVLQPDWLVKMVVESLNKAHSNYQYQVTGNR</sequence>
<evidence type="ECO:0000313" key="3">
    <source>
        <dbReference type="Proteomes" id="UP000192997"/>
    </source>
</evidence>
<comment type="caution">
    <text evidence="2">The sequence shown here is derived from an EMBL/GenBank/DDBJ whole genome shotgun (WGS) entry which is preliminary data.</text>
</comment>
<dbReference type="AlphaFoldDB" id="A0A1X4G3T5"/>
<dbReference type="PROSITE" id="PS52050">
    <property type="entry name" value="WYL"/>
    <property type="match status" value="1"/>
</dbReference>
<organism evidence="2 3">
    <name type="scientific">Cylindrospermopsis raciborskii CENA303</name>
    <dbReference type="NCBI Taxonomy" id="1170769"/>
    <lineage>
        <taxon>Bacteria</taxon>
        <taxon>Bacillati</taxon>
        <taxon>Cyanobacteriota</taxon>
        <taxon>Cyanophyceae</taxon>
        <taxon>Nostocales</taxon>
        <taxon>Aphanizomenonaceae</taxon>
        <taxon>Cylindrospermopsis</taxon>
    </lineage>
</organism>
<dbReference type="RefSeq" id="WP_061545960.1">
    <property type="nucleotide sequence ID" value="NZ_NBYN01000058.1"/>
</dbReference>
<feature type="domain" description="WCX" evidence="1">
    <location>
        <begin position="238"/>
        <end position="307"/>
    </location>
</feature>
<dbReference type="EMBL" id="NBYN01000058">
    <property type="protein sequence ID" value="OSO89195.1"/>
    <property type="molecule type" value="Genomic_DNA"/>
</dbReference>
<reference evidence="3" key="1">
    <citation type="submission" date="2017-04" db="EMBL/GenBank/DDBJ databases">
        <authorList>
            <person name="Abreu V.A."/>
            <person name="Popin R.V."/>
            <person name="Rigonato J."/>
            <person name="Andreote A.P."/>
            <person name="Schaker P.C."/>
            <person name="Hoff-Risseti C."/>
            <person name="Alvarenga D.O."/>
            <person name="Varani A.M."/>
            <person name="Fiore M.F."/>
        </authorList>
    </citation>
    <scope>NUCLEOTIDE SEQUENCE [LARGE SCALE GENOMIC DNA]</scope>
    <source>
        <strain evidence="3">CENA303</strain>
    </source>
</reference>
<proteinExistence type="predicted"/>
<dbReference type="InterPro" id="IPR057727">
    <property type="entry name" value="WCX_dom"/>
</dbReference>
<dbReference type="Pfam" id="PF25583">
    <property type="entry name" value="WCX"/>
    <property type="match status" value="1"/>
</dbReference>